<dbReference type="AlphaFoldDB" id="A0A2N5M535"/>
<gene>
    <name evidence="2" type="ORF">CUU66_12860</name>
</gene>
<name>A0A2N5M535_9BACI</name>
<keyword evidence="3" id="KW-1185">Reference proteome</keyword>
<dbReference type="EMBL" id="PGUY01000039">
    <property type="protein sequence ID" value="PLT29470.1"/>
    <property type="molecule type" value="Genomic_DNA"/>
</dbReference>
<accession>A0A2N5M535</accession>
<reference evidence="2 3" key="1">
    <citation type="submission" date="2017-11" db="EMBL/GenBank/DDBJ databases">
        <title>Comparitive Functional Genomics of Dry Heat Resistant strains isolated from the Viking Spacecraft.</title>
        <authorList>
            <person name="Seuylemezian A."/>
            <person name="Cooper K."/>
            <person name="Vaishampayan P."/>
        </authorList>
    </citation>
    <scope>NUCLEOTIDE SEQUENCE [LARGE SCALE GENOMIC DNA]</scope>
    <source>
        <strain evidence="2 3">V1-29</strain>
    </source>
</reference>
<organism evidence="2 3">
    <name type="scientific">Peribacillus deserti</name>
    <dbReference type="NCBI Taxonomy" id="673318"/>
    <lineage>
        <taxon>Bacteria</taxon>
        <taxon>Bacillati</taxon>
        <taxon>Bacillota</taxon>
        <taxon>Bacilli</taxon>
        <taxon>Bacillales</taxon>
        <taxon>Bacillaceae</taxon>
        <taxon>Peribacillus</taxon>
    </lineage>
</organism>
<evidence type="ECO:0000259" key="1">
    <source>
        <dbReference type="PROSITE" id="PS50819"/>
    </source>
</evidence>
<comment type="caution">
    <text evidence="2">The sequence shown here is derived from an EMBL/GenBank/DDBJ whole genome shotgun (WGS) entry which is preliminary data.</text>
</comment>
<feature type="domain" description="DOD-type homing endonuclease" evidence="1">
    <location>
        <begin position="81"/>
        <end position="206"/>
    </location>
</feature>
<dbReference type="GO" id="GO:0004519">
    <property type="term" value="F:endonuclease activity"/>
    <property type="evidence" value="ECO:0007669"/>
    <property type="project" value="InterPro"/>
</dbReference>
<dbReference type="PROSITE" id="PS50819">
    <property type="entry name" value="INTEIN_ENDONUCLEASE"/>
    <property type="match status" value="1"/>
</dbReference>
<dbReference type="InterPro" id="IPR004860">
    <property type="entry name" value="LAGLIDADG_dom"/>
</dbReference>
<evidence type="ECO:0000313" key="3">
    <source>
        <dbReference type="Proteomes" id="UP000234748"/>
    </source>
</evidence>
<evidence type="ECO:0000313" key="2">
    <source>
        <dbReference type="EMBL" id="PLT29470.1"/>
    </source>
</evidence>
<sequence>MVVEQLAKNSKLTLKISDVVKLYKAGMSTADIAGKTNVSIRYINLVLKNNNVERRPRGSWKRQYTLNEDYFKTWSNNMAYILGFFVASKDTQTISIAQKEIEILNSIKTELKSEHPIIQNKKTGVYMLMLNSKIMRKDIIEIHGINPNKCLNLKFPKIPAEFMSHFVRGYFDGDGCIYKDKYFVNIVGGSKSFMESLVKILASQNINAVIKSFEHHYRVYISGDDPIKKFSAWIYKDKELYLQRKYIRFHKENK</sequence>
<dbReference type="InterPro" id="IPR004042">
    <property type="entry name" value="Intein_endonuc_central"/>
</dbReference>
<dbReference type="Gene3D" id="1.10.10.60">
    <property type="entry name" value="Homeodomain-like"/>
    <property type="match status" value="1"/>
</dbReference>
<proteinExistence type="predicted"/>
<dbReference type="RefSeq" id="WP_101642792.1">
    <property type="nucleotide sequence ID" value="NZ_PGUY01000039.1"/>
</dbReference>
<dbReference type="Gene3D" id="3.10.28.10">
    <property type="entry name" value="Homing endonucleases"/>
    <property type="match status" value="1"/>
</dbReference>
<protein>
    <recommendedName>
        <fullName evidence="1">DOD-type homing endonuclease domain-containing protein</fullName>
    </recommendedName>
</protein>
<dbReference type="OrthoDB" id="961985at2"/>
<dbReference type="Pfam" id="PF14528">
    <property type="entry name" value="LAGLIDADG_3"/>
    <property type="match status" value="1"/>
</dbReference>
<dbReference type="SUPFAM" id="SSF55608">
    <property type="entry name" value="Homing endonucleases"/>
    <property type="match status" value="1"/>
</dbReference>
<dbReference type="InterPro" id="IPR027434">
    <property type="entry name" value="Homing_endonucl"/>
</dbReference>
<dbReference type="Proteomes" id="UP000234748">
    <property type="component" value="Unassembled WGS sequence"/>
</dbReference>